<gene>
    <name evidence="2" type="ORF">DES52_103267</name>
</gene>
<feature type="signal peptide" evidence="1">
    <location>
        <begin position="1"/>
        <end position="20"/>
    </location>
</feature>
<organism evidence="2 3">
    <name type="scientific">Deinococcus yavapaiensis KR-236</name>
    <dbReference type="NCBI Taxonomy" id="694435"/>
    <lineage>
        <taxon>Bacteria</taxon>
        <taxon>Thermotogati</taxon>
        <taxon>Deinococcota</taxon>
        <taxon>Deinococci</taxon>
        <taxon>Deinococcales</taxon>
        <taxon>Deinococcaceae</taxon>
        <taxon>Deinococcus</taxon>
    </lineage>
</organism>
<keyword evidence="1" id="KW-0732">Signal</keyword>
<dbReference type="Proteomes" id="UP000248326">
    <property type="component" value="Unassembled WGS sequence"/>
</dbReference>
<dbReference type="RefSeq" id="WP_110885768.1">
    <property type="nucleotide sequence ID" value="NZ_QJSX01000003.1"/>
</dbReference>
<accession>A0A318SDI1</accession>
<dbReference type="EMBL" id="QJSX01000003">
    <property type="protein sequence ID" value="PYE55434.1"/>
    <property type="molecule type" value="Genomic_DNA"/>
</dbReference>
<dbReference type="OrthoDB" id="9831902at2"/>
<proteinExistence type="predicted"/>
<evidence type="ECO:0000313" key="2">
    <source>
        <dbReference type="EMBL" id="PYE55434.1"/>
    </source>
</evidence>
<feature type="chain" id="PRO_5016434188" evidence="1">
    <location>
        <begin position="21"/>
        <end position="238"/>
    </location>
</feature>
<evidence type="ECO:0000256" key="1">
    <source>
        <dbReference type="SAM" id="SignalP"/>
    </source>
</evidence>
<sequence length="238" mass="25817">MKTFARFTLLALILSSSAGALDYRFFLDGVHTDLSTVEEGGKVFVEANRFGKYLGPILDRVIDVNALVGSVTSKVDLGPLNGLFGGLLNRAASDVKYEVIRRAEEPYVDVQAFARGQGAQLVFHPFDKTFVIARDAAGLQRGEEARFVALGEVTVKLEEARLQNGRLALRFTTRGEREEDVRAWSFVGNGKVLSSEVTLVQAGRVDVTLSLADGAIPEELGVHGANGERVAYSLSSLR</sequence>
<evidence type="ECO:0000313" key="3">
    <source>
        <dbReference type="Proteomes" id="UP000248326"/>
    </source>
</evidence>
<protein>
    <submittedName>
        <fullName evidence="2">Uncharacterized protein</fullName>
    </submittedName>
</protein>
<reference evidence="2 3" key="1">
    <citation type="submission" date="2018-06" db="EMBL/GenBank/DDBJ databases">
        <title>Genomic Encyclopedia of Type Strains, Phase IV (KMG-IV): sequencing the most valuable type-strain genomes for metagenomic binning, comparative biology and taxonomic classification.</title>
        <authorList>
            <person name="Goeker M."/>
        </authorList>
    </citation>
    <scope>NUCLEOTIDE SEQUENCE [LARGE SCALE GENOMIC DNA]</scope>
    <source>
        <strain evidence="2 3">DSM 18048</strain>
    </source>
</reference>
<keyword evidence="3" id="KW-1185">Reference proteome</keyword>
<dbReference type="AlphaFoldDB" id="A0A318SDI1"/>
<name>A0A318SDI1_9DEIO</name>
<comment type="caution">
    <text evidence="2">The sequence shown here is derived from an EMBL/GenBank/DDBJ whole genome shotgun (WGS) entry which is preliminary data.</text>
</comment>